<dbReference type="RefSeq" id="WP_380325567.1">
    <property type="nucleotide sequence ID" value="NZ_JBHYPW010000029.1"/>
</dbReference>
<evidence type="ECO:0000256" key="1">
    <source>
        <dbReference type="SAM" id="MobiDB-lite"/>
    </source>
</evidence>
<keyword evidence="5" id="KW-1185">Reference proteome</keyword>
<dbReference type="Proteomes" id="UP001599542">
    <property type="component" value="Unassembled WGS sequence"/>
</dbReference>
<feature type="region of interest" description="Disordered" evidence="1">
    <location>
        <begin position="26"/>
        <end position="73"/>
    </location>
</feature>
<proteinExistence type="predicted"/>
<dbReference type="EMBL" id="JBHYPX010000023">
    <property type="protein sequence ID" value="MFE1353008.1"/>
    <property type="molecule type" value="Genomic_DNA"/>
</dbReference>
<feature type="compositionally biased region" description="Low complexity" evidence="1">
    <location>
        <begin position="26"/>
        <end position="53"/>
    </location>
</feature>
<protein>
    <recommendedName>
        <fullName evidence="6">Gram-positive cocci surface proteins LPxTG domain-containing protein</fullName>
    </recommendedName>
</protein>
<sequence>MASVHRTAAALLLAAAVLLGAPAARAADAGPAPSASPTASASPSPSAAVSPSPSAVPTPEPTHRQLARTGGGDATADGVLLSLGSVLLLTGAAFVVLCRRRPGNGR</sequence>
<feature type="chain" id="PRO_5047148859" description="Gram-positive cocci surface proteins LPxTG domain-containing protein" evidence="3">
    <location>
        <begin position="27"/>
        <end position="106"/>
    </location>
</feature>
<evidence type="ECO:0000256" key="3">
    <source>
        <dbReference type="SAM" id="SignalP"/>
    </source>
</evidence>
<accession>A0ABW6GJT8</accession>
<keyword evidence="2" id="KW-0472">Membrane</keyword>
<feature type="transmembrane region" description="Helical" evidence="2">
    <location>
        <begin position="79"/>
        <end position="98"/>
    </location>
</feature>
<evidence type="ECO:0000313" key="4">
    <source>
        <dbReference type="EMBL" id="MFE1353008.1"/>
    </source>
</evidence>
<keyword evidence="3" id="KW-0732">Signal</keyword>
<evidence type="ECO:0000313" key="5">
    <source>
        <dbReference type="Proteomes" id="UP001599542"/>
    </source>
</evidence>
<gene>
    <name evidence="4" type="ORF">ACFW6T_13560</name>
</gene>
<reference evidence="4 5" key="1">
    <citation type="submission" date="2024-09" db="EMBL/GenBank/DDBJ databases">
        <title>The Natural Products Discovery Center: Release of the First 8490 Sequenced Strains for Exploring Actinobacteria Biosynthetic Diversity.</title>
        <authorList>
            <person name="Kalkreuter E."/>
            <person name="Kautsar S.A."/>
            <person name="Yang D."/>
            <person name="Bader C.D."/>
            <person name="Teijaro C.N."/>
            <person name="Fluegel L."/>
            <person name="Davis C.M."/>
            <person name="Simpson J.R."/>
            <person name="Lauterbach L."/>
            <person name="Steele A.D."/>
            <person name="Gui C."/>
            <person name="Meng S."/>
            <person name="Li G."/>
            <person name="Viehrig K."/>
            <person name="Ye F."/>
            <person name="Su P."/>
            <person name="Kiefer A.F."/>
            <person name="Nichols A."/>
            <person name="Cepeda A.J."/>
            <person name="Yan W."/>
            <person name="Fan B."/>
            <person name="Jiang Y."/>
            <person name="Adhikari A."/>
            <person name="Zheng C.-J."/>
            <person name="Schuster L."/>
            <person name="Cowan T.M."/>
            <person name="Smanski M.J."/>
            <person name="Chevrette M.G."/>
            <person name="De Carvalho L.P.S."/>
            <person name="Shen B."/>
        </authorList>
    </citation>
    <scope>NUCLEOTIDE SEQUENCE [LARGE SCALE GENOMIC DNA]</scope>
    <source>
        <strain evidence="4 5">NPDC058753</strain>
    </source>
</reference>
<feature type="signal peptide" evidence="3">
    <location>
        <begin position="1"/>
        <end position="26"/>
    </location>
</feature>
<keyword evidence="2" id="KW-1133">Transmembrane helix</keyword>
<name>A0ABW6GJT8_9ACTN</name>
<comment type="caution">
    <text evidence="4">The sequence shown here is derived from an EMBL/GenBank/DDBJ whole genome shotgun (WGS) entry which is preliminary data.</text>
</comment>
<evidence type="ECO:0008006" key="6">
    <source>
        <dbReference type="Google" id="ProtNLM"/>
    </source>
</evidence>
<evidence type="ECO:0000256" key="2">
    <source>
        <dbReference type="SAM" id="Phobius"/>
    </source>
</evidence>
<keyword evidence="2" id="KW-0812">Transmembrane</keyword>
<organism evidence="4 5">
    <name type="scientific">Kitasatospora phosalacinea</name>
    <dbReference type="NCBI Taxonomy" id="2065"/>
    <lineage>
        <taxon>Bacteria</taxon>
        <taxon>Bacillati</taxon>
        <taxon>Actinomycetota</taxon>
        <taxon>Actinomycetes</taxon>
        <taxon>Kitasatosporales</taxon>
        <taxon>Streptomycetaceae</taxon>
        <taxon>Kitasatospora</taxon>
    </lineage>
</organism>